<evidence type="ECO:0000256" key="7">
    <source>
        <dbReference type="SAM" id="Phobius"/>
    </source>
</evidence>
<keyword evidence="5 7" id="KW-0472">Membrane</keyword>
<evidence type="ECO:0000256" key="1">
    <source>
        <dbReference type="ARBA" id="ARBA00004651"/>
    </source>
</evidence>
<feature type="transmembrane region" description="Helical" evidence="7">
    <location>
        <begin position="20"/>
        <end position="45"/>
    </location>
</feature>
<evidence type="ECO:0000256" key="6">
    <source>
        <dbReference type="SAM" id="MobiDB-lite"/>
    </source>
</evidence>
<evidence type="ECO:0000256" key="5">
    <source>
        <dbReference type="ARBA" id="ARBA00023136"/>
    </source>
</evidence>
<feature type="region of interest" description="Disordered" evidence="6">
    <location>
        <begin position="343"/>
        <end position="383"/>
    </location>
</feature>
<evidence type="ECO:0000256" key="2">
    <source>
        <dbReference type="ARBA" id="ARBA00022475"/>
    </source>
</evidence>
<keyword evidence="9" id="KW-1185">Reference proteome</keyword>
<feature type="transmembrane region" description="Helical" evidence="7">
    <location>
        <begin position="179"/>
        <end position="199"/>
    </location>
</feature>
<comment type="caution">
    <text evidence="8">The sequence shown here is derived from an EMBL/GenBank/DDBJ whole genome shotgun (WGS) entry which is preliminary data.</text>
</comment>
<reference evidence="8" key="1">
    <citation type="submission" date="2023-07" db="EMBL/GenBank/DDBJ databases">
        <title>Degradation of tert-butanol by M. austroafricanum TBA100.</title>
        <authorList>
            <person name="Helbich S."/>
            <person name="Vainshtein Y."/>
        </authorList>
    </citation>
    <scope>NUCLEOTIDE SEQUENCE</scope>
    <source>
        <strain evidence="8">TBA100</strain>
    </source>
</reference>
<keyword evidence="2" id="KW-1003">Cell membrane</keyword>
<keyword evidence="3 7" id="KW-0812">Transmembrane</keyword>
<keyword evidence="4 7" id="KW-1133">Transmembrane helix</keyword>
<feature type="compositionally biased region" description="Low complexity" evidence="6">
    <location>
        <begin position="346"/>
        <end position="356"/>
    </location>
</feature>
<dbReference type="RefSeq" id="WP_234935514.1">
    <property type="nucleotide sequence ID" value="NZ_CP070380.1"/>
</dbReference>
<dbReference type="CDD" id="cd06579">
    <property type="entry name" value="TM_PBP1_transp_AraH_like"/>
    <property type="match status" value="1"/>
</dbReference>
<evidence type="ECO:0000256" key="4">
    <source>
        <dbReference type="ARBA" id="ARBA00022989"/>
    </source>
</evidence>
<protein>
    <submittedName>
        <fullName evidence="8">ABC transporter permease</fullName>
    </submittedName>
</protein>
<feature type="transmembrane region" description="Helical" evidence="7">
    <location>
        <begin position="260"/>
        <end position="281"/>
    </location>
</feature>
<dbReference type="PANTHER" id="PTHR32196">
    <property type="entry name" value="ABC TRANSPORTER PERMEASE PROTEIN YPHD-RELATED-RELATED"/>
    <property type="match status" value="1"/>
</dbReference>
<evidence type="ECO:0000256" key="3">
    <source>
        <dbReference type="ARBA" id="ARBA00022692"/>
    </source>
</evidence>
<dbReference type="InterPro" id="IPR001851">
    <property type="entry name" value="ABC_transp_permease"/>
</dbReference>
<feature type="transmembrane region" description="Helical" evidence="7">
    <location>
        <begin position="288"/>
        <end position="308"/>
    </location>
</feature>
<feature type="transmembrane region" description="Helical" evidence="7">
    <location>
        <begin position="109"/>
        <end position="128"/>
    </location>
</feature>
<sequence>MTGPATRPPALRRITASPLIWPVLALVALMALNVLLTPGFLSVRIQDGHLYGSTIDILRNGAPTMLVALGMTLVIASRGIDLSVGAVVAISGALACSHVAGSADPTNGATIAAAMALALGAAAVLGLWNGALVSIFGIQPIIATLVLMTAGRGIALLITEGQILTVTGEPFKVLGAGHAFGLPVAVLVSLAVFAAVGLMTRCSALGMLLEAVGVNPEASRLAGVRYRSIVFAVYVFCAVCAGIAGLMIASNIAAADANNAGLWIEMDAILAVVIGGTSLLGGKFSLTGTLLGALIIQTLTTTVYTAGITPETTLVFKAAAVILVCLAQAPKFRALLRHGRIRRGPRPTAAPTGPAASDAHRAVRTTAEPQSQSQSQSQKVSTS</sequence>
<feature type="transmembrane region" description="Helical" evidence="7">
    <location>
        <begin position="314"/>
        <end position="336"/>
    </location>
</feature>
<evidence type="ECO:0000313" key="9">
    <source>
        <dbReference type="Proteomes" id="UP001172687"/>
    </source>
</evidence>
<organism evidence="8 9">
    <name type="scientific">Mycolicibacterium austroafricanum</name>
    <name type="common">Mycobacterium austroafricanum</name>
    <dbReference type="NCBI Taxonomy" id="39687"/>
    <lineage>
        <taxon>Bacteria</taxon>
        <taxon>Bacillati</taxon>
        <taxon>Actinomycetota</taxon>
        <taxon>Actinomycetes</taxon>
        <taxon>Mycobacteriales</taxon>
        <taxon>Mycobacteriaceae</taxon>
        <taxon>Mycolicibacterium</taxon>
    </lineage>
</organism>
<dbReference type="EMBL" id="JAUHTC010000081">
    <property type="protein sequence ID" value="MDN4520675.1"/>
    <property type="molecule type" value="Genomic_DNA"/>
</dbReference>
<feature type="transmembrane region" description="Helical" evidence="7">
    <location>
        <begin position="229"/>
        <end position="254"/>
    </location>
</feature>
<gene>
    <name evidence="8" type="ORF">QYF68_23070</name>
</gene>
<feature type="transmembrane region" description="Helical" evidence="7">
    <location>
        <begin position="82"/>
        <end position="103"/>
    </location>
</feature>
<evidence type="ECO:0000313" key="8">
    <source>
        <dbReference type="EMBL" id="MDN4520675.1"/>
    </source>
</evidence>
<dbReference type="Proteomes" id="UP001172687">
    <property type="component" value="Unassembled WGS sequence"/>
</dbReference>
<proteinExistence type="predicted"/>
<dbReference type="PANTHER" id="PTHR32196:SF19">
    <property type="entry name" value="GALACTOFURANOSE TRANSPORTER PERMEASE PROTEIN YTFT"/>
    <property type="match status" value="1"/>
</dbReference>
<dbReference type="Pfam" id="PF02653">
    <property type="entry name" value="BPD_transp_2"/>
    <property type="match status" value="1"/>
</dbReference>
<feature type="transmembrane region" description="Helical" evidence="7">
    <location>
        <begin position="57"/>
        <end position="75"/>
    </location>
</feature>
<feature type="compositionally biased region" description="Low complexity" evidence="6">
    <location>
        <begin position="370"/>
        <end position="383"/>
    </location>
</feature>
<accession>A0ABT8HIS7</accession>
<name>A0ABT8HIS7_MYCAO</name>
<feature type="transmembrane region" description="Helical" evidence="7">
    <location>
        <begin position="140"/>
        <end position="159"/>
    </location>
</feature>
<comment type="subcellular location">
    <subcellularLocation>
        <location evidence="1">Cell membrane</location>
        <topology evidence="1">Multi-pass membrane protein</topology>
    </subcellularLocation>
</comment>